<gene>
    <name evidence="1" type="ORF">BCL57_000214</name>
</gene>
<accession>A0ABT1KJQ9</accession>
<reference evidence="1" key="1">
    <citation type="submission" date="2022-06" db="EMBL/GenBank/DDBJ databases">
        <title>Genomic Encyclopedia of Type Strains, Phase III (KMG-III): the genomes of soil and plant-associated and newly described type strains.</title>
        <authorList>
            <person name="Whitman W."/>
        </authorList>
    </citation>
    <scope>NUCLEOTIDE SEQUENCE</scope>
    <source>
        <strain evidence="1">CPCC 202695</strain>
    </source>
</reference>
<comment type="caution">
    <text evidence="1">The sequence shown here is derived from an EMBL/GenBank/DDBJ whole genome shotgun (WGS) entry which is preliminary data.</text>
</comment>
<proteinExistence type="predicted"/>
<evidence type="ECO:0000313" key="1">
    <source>
        <dbReference type="EMBL" id="MCP2366072.1"/>
    </source>
</evidence>
<sequence length="97" mass="10020">MVEVENVADEGHIDIVLRLLKAEAGGESLLSEISFGADYGPNDVLSLDAPAAIPLAVEAANLGLPGPGRYHVAALLDGKEAARISFWAGLSPETPQA</sequence>
<name>A0ABT1KJQ9_9MICO</name>
<dbReference type="Proteomes" id="UP000893823">
    <property type="component" value="Unassembled WGS sequence"/>
</dbReference>
<organism evidence="1 2">
    <name type="scientific">Agromyces flavus</name>
    <dbReference type="NCBI Taxonomy" id="589382"/>
    <lineage>
        <taxon>Bacteria</taxon>
        <taxon>Bacillati</taxon>
        <taxon>Actinomycetota</taxon>
        <taxon>Actinomycetes</taxon>
        <taxon>Micrococcales</taxon>
        <taxon>Microbacteriaceae</taxon>
        <taxon>Agromyces</taxon>
    </lineage>
</organism>
<protein>
    <submittedName>
        <fullName evidence="1">Uncharacterized protein</fullName>
    </submittedName>
</protein>
<dbReference type="EMBL" id="SODL02000001">
    <property type="protein sequence ID" value="MCP2366072.1"/>
    <property type="molecule type" value="Genomic_DNA"/>
</dbReference>
<evidence type="ECO:0000313" key="2">
    <source>
        <dbReference type="Proteomes" id="UP000893823"/>
    </source>
</evidence>
<keyword evidence="2" id="KW-1185">Reference proteome</keyword>